<comment type="caution">
    <text evidence="1">The sequence shown here is derived from an EMBL/GenBank/DDBJ whole genome shotgun (WGS) entry which is preliminary data.</text>
</comment>
<evidence type="ECO:0000313" key="2">
    <source>
        <dbReference type="Proteomes" id="UP000243975"/>
    </source>
</evidence>
<sequence>MPLLLGIHEDHGGAHPGAVGYRHSGAAQGGFSQTDTHEGGVGRGPHDCQSPRGEICSLGESSPSVAWIHSHHCTKMTARDDFPISQEKAFYEENSYKTESWFKSVIVVAPSLPQMAFSMPMFLRFCFSLSASVSFEQRSLMTWSMESID</sequence>
<dbReference type="Gramene" id="KVI06612">
    <property type="protein sequence ID" value="KVI06612"/>
    <property type="gene ID" value="Ccrd_015037"/>
</dbReference>
<dbReference type="EMBL" id="LEKV01001784">
    <property type="protein sequence ID" value="KVI06612.1"/>
    <property type="molecule type" value="Genomic_DNA"/>
</dbReference>
<dbReference type="Proteomes" id="UP000243975">
    <property type="component" value="Unassembled WGS sequence"/>
</dbReference>
<organism evidence="1 2">
    <name type="scientific">Cynara cardunculus var. scolymus</name>
    <name type="common">Globe artichoke</name>
    <name type="synonym">Cynara scolymus</name>
    <dbReference type="NCBI Taxonomy" id="59895"/>
    <lineage>
        <taxon>Eukaryota</taxon>
        <taxon>Viridiplantae</taxon>
        <taxon>Streptophyta</taxon>
        <taxon>Embryophyta</taxon>
        <taxon>Tracheophyta</taxon>
        <taxon>Spermatophyta</taxon>
        <taxon>Magnoliopsida</taxon>
        <taxon>eudicotyledons</taxon>
        <taxon>Gunneridae</taxon>
        <taxon>Pentapetalae</taxon>
        <taxon>asterids</taxon>
        <taxon>campanulids</taxon>
        <taxon>Asterales</taxon>
        <taxon>Asteraceae</taxon>
        <taxon>Carduoideae</taxon>
        <taxon>Cardueae</taxon>
        <taxon>Carduinae</taxon>
        <taxon>Cynara</taxon>
    </lineage>
</organism>
<gene>
    <name evidence="1" type="ORF">Ccrd_015037</name>
</gene>
<dbReference type="AlphaFoldDB" id="A0A103YCL9"/>
<reference evidence="1 2" key="1">
    <citation type="journal article" date="2016" name="Sci. Rep.">
        <title>The genome sequence of the outbreeding globe artichoke constructed de novo incorporating a phase-aware low-pass sequencing strategy of F1 progeny.</title>
        <authorList>
            <person name="Scaglione D."/>
            <person name="Reyes-Chin-Wo S."/>
            <person name="Acquadro A."/>
            <person name="Froenicke L."/>
            <person name="Portis E."/>
            <person name="Beitel C."/>
            <person name="Tirone M."/>
            <person name="Mauro R."/>
            <person name="Lo Monaco A."/>
            <person name="Mauromicale G."/>
            <person name="Faccioli P."/>
            <person name="Cattivelli L."/>
            <person name="Rieseberg L."/>
            <person name="Michelmore R."/>
            <person name="Lanteri S."/>
        </authorList>
    </citation>
    <scope>NUCLEOTIDE SEQUENCE [LARGE SCALE GENOMIC DNA]</scope>
    <source>
        <strain evidence="1">2C</strain>
    </source>
</reference>
<name>A0A103YCL9_CYNCS</name>
<accession>A0A103YCL9</accession>
<evidence type="ECO:0000313" key="1">
    <source>
        <dbReference type="EMBL" id="KVI06612.1"/>
    </source>
</evidence>
<keyword evidence="2" id="KW-1185">Reference proteome</keyword>
<proteinExistence type="predicted"/>
<protein>
    <submittedName>
        <fullName evidence="1">Uncharacterized protein</fullName>
    </submittedName>
</protein>